<dbReference type="GO" id="GO:0015031">
    <property type="term" value="P:protein transport"/>
    <property type="evidence" value="ECO:0007669"/>
    <property type="project" value="UniProtKB-KW"/>
</dbReference>
<dbReference type="InterPro" id="IPR003849">
    <property type="entry name" value="Preprotein_translocase_YajC"/>
</dbReference>
<keyword evidence="6" id="KW-0653">Protein transport</keyword>
<keyword evidence="7" id="KW-1133">Transmembrane helix</keyword>
<evidence type="ECO:0000256" key="5">
    <source>
        <dbReference type="ARBA" id="ARBA00022692"/>
    </source>
</evidence>
<evidence type="ECO:0000256" key="4">
    <source>
        <dbReference type="ARBA" id="ARBA00022475"/>
    </source>
</evidence>
<keyword evidence="5" id="KW-0812">Transmembrane</keyword>
<keyword evidence="3" id="KW-0813">Transport</keyword>
<keyword evidence="12" id="KW-1185">Reference proteome</keyword>
<protein>
    <submittedName>
        <fullName evidence="11">Preprotein translocase subunit YajC</fullName>
    </submittedName>
</protein>
<feature type="compositionally biased region" description="Basic and acidic residues" evidence="10">
    <location>
        <begin position="103"/>
        <end position="120"/>
    </location>
</feature>
<comment type="subcellular location">
    <subcellularLocation>
        <location evidence="1">Cell membrane</location>
        <topology evidence="1">Single-pass membrane protein</topology>
    </subcellularLocation>
</comment>
<proteinExistence type="inferred from homology"/>
<evidence type="ECO:0000256" key="2">
    <source>
        <dbReference type="ARBA" id="ARBA00006742"/>
    </source>
</evidence>
<dbReference type="GO" id="GO:0005886">
    <property type="term" value="C:plasma membrane"/>
    <property type="evidence" value="ECO:0007669"/>
    <property type="project" value="UniProtKB-SubCell"/>
</dbReference>
<dbReference type="NCBIfam" id="TIGR00739">
    <property type="entry name" value="yajC"/>
    <property type="match status" value="1"/>
</dbReference>
<evidence type="ECO:0000256" key="1">
    <source>
        <dbReference type="ARBA" id="ARBA00004162"/>
    </source>
</evidence>
<gene>
    <name evidence="11" type="ORF">BJ992_002847</name>
</gene>
<feature type="region of interest" description="Disordered" evidence="10">
    <location>
        <begin position="83"/>
        <end position="120"/>
    </location>
</feature>
<dbReference type="SMART" id="SM01323">
    <property type="entry name" value="YajC"/>
    <property type="match status" value="1"/>
</dbReference>
<evidence type="ECO:0000256" key="9">
    <source>
        <dbReference type="ARBA" id="ARBA00023136"/>
    </source>
</evidence>
<dbReference type="EMBL" id="JACHIU010000001">
    <property type="protein sequence ID" value="MBB6473416.1"/>
    <property type="molecule type" value="Genomic_DNA"/>
</dbReference>
<keyword evidence="9" id="KW-0472">Membrane</keyword>
<evidence type="ECO:0000313" key="12">
    <source>
        <dbReference type="Proteomes" id="UP000555564"/>
    </source>
</evidence>
<reference evidence="11 12" key="1">
    <citation type="submission" date="2020-08" db="EMBL/GenBank/DDBJ databases">
        <title>Sequencing the genomes of 1000 actinobacteria strains.</title>
        <authorList>
            <person name="Klenk H.-P."/>
        </authorList>
    </citation>
    <scope>NUCLEOTIDE SEQUENCE [LARGE SCALE GENOMIC DNA]</scope>
    <source>
        <strain evidence="11 12">DSM 44936</strain>
    </source>
</reference>
<dbReference type="AlphaFoldDB" id="A0A7X0IE12"/>
<keyword evidence="4" id="KW-1003">Cell membrane</keyword>
<evidence type="ECO:0000256" key="6">
    <source>
        <dbReference type="ARBA" id="ARBA00022927"/>
    </source>
</evidence>
<evidence type="ECO:0000256" key="7">
    <source>
        <dbReference type="ARBA" id="ARBA00022989"/>
    </source>
</evidence>
<dbReference type="RefSeq" id="WP_221474809.1">
    <property type="nucleotide sequence ID" value="NZ_BAAALO010000054.1"/>
</dbReference>
<evidence type="ECO:0000256" key="8">
    <source>
        <dbReference type="ARBA" id="ARBA00023010"/>
    </source>
</evidence>
<sequence>MPLILLVVVFYFLLIRPQRKRQQEQLQMQNSLVPGTRVMTTTGLFATVVALQDDDLVLEIAPGVETLWIKGAIGRVVTPVEEETVDNGDGVQDTVAGDPIGDPIKEADHGANEGSADKKS</sequence>
<evidence type="ECO:0000256" key="10">
    <source>
        <dbReference type="SAM" id="MobiDB-lite"/>
    </source>
</evidence>
<accession>A0A7X0IE12</accession>
<organism evidence="11 12">
    <name type="scientific">Sphaerisporangium rubeum</name>
    <dbReference type="NCBI Taxonomy" id="321317"/>
    <lineage>
        <taxon>Bacteria</taxon>
        <taxon>Bacillati</taxon>
        <taxon>Actinomycetota</taxon>
        <taxon>Actinomycetes</taxon>
        <taxon>Streptosporangiales</taxon>
        <taxon>Streptosporangiaceae</taxon>
        <taxon>Sphaerisporangium</taxon>
    </lineage>
</organism>
<name>A0A7X0IE12_9ACTN</name>
<dbReference type="Proteomes" id="UP000555564">
    <property type="component" value="Unassembled WGS sequence"/>
</dbReference>
<comment type="caution">
    <text evidence="11">The sequence shown here is derived from an EMBL/GenBank/DDBJ whole genome shotgun (WGS) entry which is preliminary data.</text>
</comment>
<evidence type="ECO:0000256" key="3">
    <source>
        <dbReference type="ARBA" id="ARBA00022448"/>
    </source>
</evidence>
<dbReference type="Pfam" id="PF02699">
    <property type="entry name" value="YajC"/>
    <property type="match status" value="1"/>
</dbReference>
<keyword evidence="8" id="KW-0811">Translocation</keyword>
<evidence type="ECO:0000313" key="11">
    <source>
        <dbReference type="EMBL" id="MBB6473416.1"/>
    </source>
</evidence>
<dbReference type="PANTHER" id="PTHR33909:SF1">
    <property type="entry name" value="SEC TRANSLOCON ACCESSORY COMPLEX SUBUNIT YAJC"/>
    <property type="match status" value="1"/>
</dbReference>
<dbReference type="PANTHER" id="PTHR33909">
    <property type="entry name" value="SEC TRANSLOCON ACCESSORY COMPLEX SUBUNIT YAJC"/>
    <property type="match status" value="1"/>
</dbReference>
<comment type="similarity">
    <text evidence="2">Belongs to the YajC family.</text>
</comment>